<dbReference type="InterPro" id="IPR029058">
    <property type="entry name" value="AB_hydrolase_fold"/>
</dbReference>
<dbReference type="EMBL" id="FQYP01000006">
    <property type="protein sequence ID" value="SHJ15824.1"/>
    <property type="molecule type" value="Genomic_DNA"/>
</dbReference>
<dbReference type="InterPro" id="IPR012223">
    <property type="entry name" value="TEII"/>
</dbReference>
<evidence type="ECO:0000313" key="3">
    <source>
        <dbReference type="EMBL" id="SHJ15824.1"/>
    </source>
</evidence>
<evidence type="ECO:0000256" key="1">
    <source>
        <dbReference type="ARBA" id="ARBA00007169"/>
    </source>
</evidence>
<dbReference type="Gene3D" id="3.40.50.1820">
    <property type="entry name" value="alpha/beta hydrolase"/>
    <property type="match status" value="1"/>
</dbReference>
<feature type="domain" description="Thioesterase" evidence="2">
    <location>
        <begin position="5"/>
        <end position="227"/>
    </location>
</feature>
<comment type="similarity">
    <text evidence="1">Belongs to the thioesterase family.</text>
</comment>
<dbReference type="RefSeq" id="WP_073316678.1">
    <property type="nucleotide sequence ID" value="NZ_FQYP01000006.1"/>
</dbReference>
<accession>A0A1M6H122</accession>
<proteinExistence type="inferred from homology"/>
<sequence>MNKLKLFCLPYAGGSAAIFNKWKEFIDDTIEIIPIELAGRGSRIQAPMYTSVSEAVDDIFEIVKEGITDGPYALFGHSMGAMLAYELTTKIATQGLEGPQHIFFSGRAVPHIKMREDKKYHLLDEENFKKQVRKLGGTPPEFFKHPELLELFLPLLRNDFMLAATDYSNREIVPHSCNITVFLGKEEDMTHEQADGWKLHTEGVCSIHYFNGGHFFLNQYAKEMVELMNTTLITQKNTLEKIRLS</sequence>
<organism evidence="3 4">
    <name type="scientific">Aquimarina spongiae</name>
    <dbReference type="NCBI Taxonomy" id="570521"/>
    <lineage>
        <taxon>Bacteria</taxon>
        <taxon>Pseudomonadati</taxon>
        <taxon>Bacteroidota</taxon>
        <taxon>Flavobacteriia</taxon>
        <taxon>Flavobacteriales</taxon>
        <taxon>Flavobacteriaceae</taxon>
        <taxon>Aquimarina</taxon>
    </lineage>
</organism>
<dbReference type="GO" id="GO:0008610">
    <property type="term" value="P:lipid biosynthetic process"/>
    <property type="evidence" value="ECO:0007669"/>
    <property type="project" value="TreeGrafter"/>
</dbReference>
<dbReference type="STRING" id="570521.SAMN04488508_1067"/>
<evidence type="ECO:0000259" key="2">
    <source>
        <dbReference type="Pfam" id="PF00975"/>
    </source>
</evidence>
<reference evidence="4" key="1">
    <citation type="submission" date="2016-11" db="EMBL/GenBank/DDBJ databases">
        <authorList>
            <person name="Varghese N."/>
            <person name="Submissions S."/>
        </authorList>
    </citation>
    <scope>NUCLEOTIDE SEQUENCE [LARGE SCALE GENOMIC DNA]</scope>
    <source>
        <strain evidence="4">DSM 22623</strain>
    </source>
</reference>
<keyword evidence="4" id="KW-1185">Reference proteome</keyword>
<dbReference type="OrthoDB" id="2213423at2"/>
<dbReference type="InterPro" id="IPR001031">
    <property type="entry name" value="Thioesterase"/>
</dbReference>
<name>A0A1M6H122_9FLAO</name>
<dbReference type="PANTHER" id="PTHR11487">
    <property type="entry name" value="THIOESTERASE"/>
    <property type="match status" value="1"/>
</dbReference>
<gene>
    <name evidence="3" type="ORF">SAMN04488508_1067</name>
</gene>
<protein>
    <submittedName>
        <fullName evidence="3">Surfactin synthase thioesterase subunit</fullName>
    </submittedName>
</protein>
<dbReference type="PANTHER" id="PTHR11487:SF0">
    <property type="entry name" value="S-ACYL FATTY ACID SYNTHASE THIOESTERASE, MEDIUM CHAIN"/>
    <property type="match status" value="1"/>
</dbReference>
<dbReference type="SUPFAM" id="SSF53474">
    <property type="entry name" value="alpha/beta-Hydrolases"/>
    <property type="match status" value="1"/>
</dbReference>
<evidence type="ECO:0000313" key="4">
    <source>
        <dbReference type="Proteomes" id="UP000184432"/>
    </source>
</evidence>
<dbReference type="Proteomes" id="UP000184432">
    <property type="component" value="Unassembled WGS sequence"/>
</dbReference>
<dbReference type="AlphaFoldDB" id="A0A1M6H122"/>
<dbReference type="Pfam" id="PF00975">
    <property type="entry name" value="Thioesterase"/>
    <property type="match status" value="1"/>
</dbReference>